<name>A0ABP6Z0W3_9ACTN</name>
<reference evidence="6" key="1">
    <citation type="journal article" date="2019" name="Int. J. Syst. Evol. Microbiol.">
        <title>The Global Catalogue of Microorganisms (GCM) 10K type strain sequencing project: providing services to taxonomists for standard genome sequencing and annotation.</title>
        <authorList>
            <consortium name="The Broad Institute Genomics Platform"/>
            <consortium name="The Broad Institute Genome Sequencing Center for Infectious Disease"/>
            <person name="Wu L."/>
            <person name="Ma J."/>
        </authorList>
    </citation>
    <scope>NUCLEOTIDE SEQUENCE [LARGE SCALE GENOMIC DNA]</scope>
    <source>
        <strain evidence="6">JCM 17326</strain>
    </source>
</reference>
<evidence type="ECO:0000256" key="1">
    <source>
        <dbReference type="ARBA" id="ARBA00023295"/>
    </source>
</evidence>
<evidence type="ECO:0000256" key="3">
    <source>
        <dbReference type="SAM" id="SignalP"/>
    </source>
</evidence>
<dbReference type="PROSITE" id="PS50853">
    <property type="entry name" value="FN3"/>
    <property type="match status" value="2"/>
</dbReference>
<dbReference type="InterPro" id="IPR021986">
    <property type="entry name" value="Spherulin4"/>
</dbReference>
<dbReference type="RefSeq" id="WP_345571745.1">
    <property type="nucleotide sequence ID" value="NZ_BAABDQ010000027.1"/>
</dbReference>
<dbReference type="Pfam" id="PF12138">
    <property type="entry name" value="Spherulin4"/>
    <property type="match status" value="1"/>
</dbReference>
<dbReference type="Pfam" id="PF00041">
    <property type="entry name" value="fn3"/>
    <property type="match status" value="2"/>
</dbReference>
<keyword evidence="1" id="KW-0326">Glycosidase</keyword>
<accession>A0ABP6Z0W3</accession>
<dbReference type="SUPFAM" id="SSF51445">
    <property type="entry name" value="(Trans)glycosidases"/>
    <property type="match status" value="1"/>
</dbReference>
<dbReference type="PANTHER" id="PTHR35040:SF7">
    <property type="entry name" value="FIBRONECTIN TYPE-III DOMAIN-CONTAINING PROTEIN-RELATED"/>
    <property type="match status" value="1"/>
</dbReference>
<dbReference type="InterPro" id="IPR017853">
    <property type="entry name" value="GH"/>
</dbReference>
<evidence type="ECO:0000313" key="6">
    <source>
        <dbReference type="Proteomes" id="UP001500630"/>
    </source>
</evidence>
<gene>
    <name evidence="5" type="ORF">GCM10022419_088640</name>
</gene>
<sequence length="740" mass="77449">MRNLRWRTLLGATLLAVPLLATTPAHAAEAVLDQQVAVPAYFLPGGTPDYWSQLTTATDKPGVVVANVANGPGNSVKADYTAALSAAHAAGIKVIGYVDTGYFGTTGLAANKTRLGSLAIEDWRAQIQSDINKWYQFYGSSIDGIFFDQAQNACGPTSGSETWANLYRETTAYVKAYHPGAVTIANPGVSPAACFQNAADILVTFEGSYGSYLNRQDPYLPSAWEATADPKRIWHLIYDVPDAAALATVISTSKANNAGYVYVTDDQLANPWDKLPPYMSPEVTAAKGSGGAVPATPATPTASLVKATSLRLSWTSAGYPGVVGYDVYQGSVKIGTEANRTPSATTFDVGGLTAATAYSFTVKARDRAGNVSAAGTALSVTTSALSASTPTVPGTPVASNVGPTSVKLTWAASTDSDSGDSVAFYDVFKNGVRELSVPGGVTSVNLGGMALNTSYSFTVRARDTTGRASAQSAAVAVTTTNPVPVTGAAATSNATTETYTAQFNLPYSGHHVFIDTDANYQTGWSVNTIGAEYMIENNTLLRKTGAAADWSWSVVAGVSPLVSDANGLYQWSVPASVLTGTGNIHKIVFHGTDGDRNDYAPNVISVTTAANPIVPIDDTAATIDATTATYTAQFNLPYTSYHVFIDTDADYQTGWSVNTIGAEYMIENNTLFQKTGAATAWSWSAVAGVSPLVSSTDGLYQWSVPVSALTGTGNTHKIVFHATDGTRNDYAPTVITVTKP</sequence>
<dbReference type="InterPro" id="IPR003961">
    <property type="entry name" value="FN3_dom"/>
</dbReference>
<dbReference type="InterPro" id="IPR036116">
    <property type="entry name" value="FN3_sf"/>
</dbReference>
<keyword evidence="3" id="KW-0732">Signal</keyword>
<keyword evidence="6" id="KW-1185">Reference proteome</keyword>
<dbReference type="CDD" id="cd00063">
    <property type="entry name" value="FN3"/>
    <property type="match status" value="2"/>
</dbReference>
<proteinExistence type="predicted"/>
<comment type="caution">
    <text evidence="5">The sequence shown here is derived from an EMBL/GenBank/DDBJ whole genome shotgun (WGS) entry which is preliminary data.</text>
</comment>
<evidence type="ECO:0000256" key="2">
    <source>
        <dbReference type="ARBA" id="ARBA00023326"/>
    </source>
</evidence>
<evidence type="ECO:0000259" key="4">
    <source>
        <dbReference type="PROSITE" id="PS50853"/>
    </source>
</evidence>
<feature type="domain" description="Fibronectin type-III" evidence="4">
    <location>
        <begin position="296"/>
        <end position="385"/>
    </location>
</feature>
<keyword evidence="2" id="KW-0119">Carbohydrate metabolism</keyword>
<dbReference type="EMBL" id="BAABDQ010000027">
    <property type="protein sequence ID" value="GAA3592051.1"/>
    <property type="molecule type" value="Genomic_DNA"/>
</dbReference>
<evidence type="ECO:0000313" key="5">
    <source>
        <dbReference type="EMBL" id="GAA3592051.1"/>
    </source>
</evidence>
<dbReference type="PANTHER" id="PTHR35040">
    <property type="match status" value="1"/>
</dbReference>
<dbReference type="Proteomes" id="UP001500630">
    <property type="component" value="Unassembled WGS sequence"/>
</dbReference>
<dbReference type="Gene3D" id="2.60.40.10">
    <property type="entry name" value="Immunoglobulins"/>
    <property type="match status" value="2"/>
</dbReference>
<feature type="domain" description="Fibronectin type-III" evidence="4">
    <location>
        <begin position="392"/>
        <end position="482"/>
    </location>
</feature>
<protein>
    <recommendedName>
        <fullName evidence="4">Fibronectin type-III domain-containing protein</fullName>
    </recommendedName>
</protein>
<dbReference type="SUPFAM" id="SSF49265">
    <property type="entry name" value="Fibronectin type III"/>
    <property type="match status" value="1"/>
</dbReference>
<keyword evidence="2" id="KW-0624">Polysaccharide degradation</keyword>
<keyword evidence="1" id="KW-0378">Hydrolase</keyword>
<feature type="chain" id="PRO_5047242812" description="Fibronectin type-III domain-containing protein" evidence="3">
    <location>
        <begin position="28"/>
        <end position="740"/>
    </location>
</feature>
<feature type="signal peptide" evidence="3">
    <location>
        <begin position="1"/>
        <end position="27"/>
    </location>
</feature>
<dbReference type="SMART" id="SM00060">
    <property type="entry name" value="FN3"/>
    <property type="match status" value="2"/>
</dbReference>
<organism evidence="5 6">
    <name type="scientific">Nonomuraea rosea</name>
    <dbReference type="NCBI Taxonomy" id="638574"/>
    <lineage>
        <taxon>Bacteria</taxon>
        <taxon>Bacillati</taxon>
        <taxon>Actinomycetota</taxon>
        <taxon>Actinomycetes</taxon>
        <taxon>Streptosporangiales</taxon>
        <taxon>Streptosporangiaceae</taxon>
        <taxon>Nonomuraea</taxon>
    </lineage>
</organism>
<dbReference type="InterPro" id="IPR013783">
    <property type="entry name" value="Ig-like_fold"/>
</dbReference>